<evidence type="ECO:0000256" key="1">
    <source>
        <dbReference type="SAM" id="SignalP"/>
    </source>
</evidence>
<gene>
    <name evidence="2" type="ORF">EV421DRAFT_1896339</name>
</gene>
<keyword evidence="3" id="KW-1185">Reference proteome</keyword>
<dbReference type="AlphaFoldDB" id="A0AA39K4G9"/>
<evidence type="ECO:0000313" key="3">
    <source>
        <dbReference type="Proteomes" id="UP001175226"/>
    </source>
</evidence>
<feature type="chain" id="PRO_5041210135" description="HNH nuclease domain-containing protein" evidence="1">
    <location>
        <begin position="18"/>
        <end position="404"/>
    </location>
</feature>
<dbReference type="EMBL" id="JAUEPT010000002">
    <property type="protein sequence ID" value="KAK0454416.1"/>
    <property type="molecule type" value="Genomic_DNA"/>
</dbReference>
<keyword evidence="1" id="KW-0732">Signal</keyword>
<evidence type="ECO:0008006" key="4">
    <source>
        <dbReference type="Google" id="ProtNLM"/>
    </source>
</evidence>
<accession>A0AA39K4G9</accession>
<name>A0AA39K4G9_9AGAR</name>
<reference evidence="2" key="1">
    <citation type="submission" date="2023-06" db="EMBL/GenBank/DDBJ databases">
        <authorList>
            <consortium name="Lawrence Berkeley National Laboratory"/>
            <person name="Ahrendt S."/>
            <person name="Sahu N."/>
            <person name="Indic B."/>
            <person name="Wong-Bajracharya J."/>
            <person name="Merenyi Z."/>
            <person name="Ke H.-M."/>
            <person name="Monk M."/>
            <person name="Kocsube S."/>
            <person name="Drula E."/>
            <person name="Lipzen A."/>
            <person name="Balint B."/>
            <person name="Henrissat B."/>
            <person name="Andreopoulos B."/>
            <person name="Martin F.M."/>
            <person name="Harder C.B."/>
            <person name="Rigling D."/>
            <person name="Ford K.L."/>
            <person name="Foster G.D."/>
            <person name="Pangilinan J."/>
            <person name="Papanicolaou A."/>
            <person name="Barry K."/>
            <person name="LaButti K."/>
            <person name="Viragh M."/>
            <person name="Koriabine M."/>
            <person name="Yan M."/>
            <person name="Riley R."/>
            <person name="Champramary S."/>
            <person name="Plett K.L."/>
            <person name="Tsai I.J."/>
            <person name="Slot J."/>
            <person name="Sipos G."/>
            <person name="Plett J."/>
            <person name="Nagy L.G."/>
            <person name="Grigoriev I.V."/>
        </authorList>
    </citation>
    <scope>NUCLEOTIDE SEQUENCE</scope>
    <source>
        <strain evidence="2">FPL87.14</strain>
    </source>
</reference>
<dbReference type="Proteomes" id="UP001175226">
    <property type="component" value="Unassembled WGS sequence"/>
</dbReference>
<evidence type="ECO:0000313" key="2">
    <source>
        <dbReference type="EMBL" id="KAK0454416.1"/>
    </source>
</evidence>
<organism evidence="2 3">
    <name type="scientific">Armillaria borealis</name>
    <dbReference type="NCBI Taxonomy" id="47425"/>
    <lineage>
        <taxon>Eukaryota</taxon>
        <taxon>Fungi</taxon>
        <taxon>Dikarya</taxon>
        <taxon>Basidiomycota</taxon>
        <taxon>Agaricomycotina</taxon>
        <taxon>Agaricomycetes</taxon>
        <taxon>Agaricomycetidae</taxon>
        <taxon>Agaricales</taxon>
        <taxon>Marasmiineae</taxon>
        <taxon>Physalacriaceae</taxon>
        <taxon>Armillaria</taxon>
    </lineage>
</organism>
<feature type="signal peptide" evidence="1">
    <location>
        <begin position="1"/>
        <end position="17"/>
    </location>
</feature>
<protein>
    <recommendedName>
        <fullName evidence="4">HNH nuclease domain-containing protein</fullName>
    </recommendedName>
</protein>
<sequence>MAHLALHVLVMVEETGAWNVWSTSTYRQPSLNASAKFNAIIPTLLRCTIRESLERFDCWGMAQVFWNNFSRCHHDAPNLVLQLYESDSDDTVSENLIDIFFATHEDSTLELLSITQMADEVFTHLCVPFMNPGETRSGTETPVTIPEDAEAAATELLAEYNSSDPWGRRRLAVLKSLVFLRDGGLCPLTECAFIEFASKPSLLLAPATLCHVVPNSIGSNNKTEPLGMISLFAGKEAAEVVRKELNSLGNVINLYPSSSMIFEELTFGIEALEEDDEMHYYFRLPPNIQPPEPGTSPISVKPNARLAFGVGPYGKMLNGGPNLEICNLHWAIVKVMNMSGASQIFLEQQRGDPPAMLPVHYIDARLDKFAMERGQFPHLDLYILKNLLRVSVSSWKRSRGWNQH</sequence>
<proteinExistence type="predicted"/>
<comment type="caution">
    <text evidence="2">The sequence shown here is derived from an EMBL/GenBank/DDBJ whole genome shotgun (WGS) entry which is preliminary data.</text>
</comment>